<feature type="non-terminal residue" evidence="1">
    <location>
        <position position="1"/>
    </location>
</feature>
<keyword evidence="2" id="KW-1185">Reference proteome</keyword>
<dbReference type="EMBL" id="JASPKZ010010652">
    <property type="protein sequence ID" value="KAJ9574165.1"/>
    <property type="molecule type" value="Genomic_DNA"/>
</dbReference>
<protein>
    <submittedName>
        <fullName evidence="1">Uncharacterized protein</fullName>
    </submittedName>
</protein>
<dbReference type="AlphaFoldDB" id="A0AAD8E1Q1"/>
<gene>
    <name evidence="1" type="ORF">L9F63_008421</name>
</gene>
<reference evidence="1" key="2">
    <citation type="submission" date="2023-05" db="EMBL/GenBank/DDBJ databases">
        <authorList>
            <person name="Fouks B."/>
        </authorList>
    </citation>
    <scope>NUCLEOTIDE SEQUENCE</scope>
    <source>
        <strain evidence="1">Stay&amp;Tobe</strain>
        <tissue evidence="1">Testes</tissue>
    </source>
</reference>
<dbReference type="Proteomes" id="UP001233999">
    <property type="component" value="Unassembled WGS sequence"/>
</dbReference>
<feature type="non-terminal residue" evidence="1">
    <location>
        <position position="143"/>
    </location>
</feature>
<organism evidence="1 2">
    <name type="scientific">Diploptera punctata</name>
    <name type="common">Pacific beetle cockroach</name>
    <dbReference type="NCBI Taxonomy" id="6984"/>
    <lineage>
        <taxon>Eukaryota</taxon>
        <taxon>Metazoa</taxon>
        <taxon>Ecdysozoa</taxon>
        <taxon>Arthropoda</taxon>
        <taxon>Hexapoda</taxon>
        <taxon>Insecta</taxon>
        <taxon>Pterygota</taxon>
        <taxon>Neoptera</taxon>
        <taxon>Polyneoptera</taxon>
        <taxon>Dictyoptera</taxon>
        <taxon>Blattodea</taxon>
        <taxon>Blaberoidea</taxon>
        <taxon>Blaberidae</taxon>
        <taxon>Diplopterinae</taxon>
        <taxon>Diploptera</taxon>
    </lineage>
</organism>
<sequence length="143" mass="17026">KDTTTRLDVGTLTYFHTYDNSRFRETEIYNFKHFNIFYIRNYTIFERLDSPTNCNNSVCYIITVISPRSHLQTCRLTCITRIKHRILAWVKNLKYTYERTILRENGEADGIRRPPHCRQRVVNGLSCSEWREVIKMQANVSAV</sequence>
<evidence type="ECO:0000313" key="2">
    <source>
        <dbReference type="Proteomes" id="UP001233999"/>
    </source>
</evidence>
<accession>A0AAD8E1Q1</accession>
<proteinExistence type="predicted"/>
<reference evidence="1" key="1">
    <citation type="journal article" date="2023" name="IScience">
        <title>Live-bearing cockroach genome reveals convergent evolutionary mechanisms linked to viviparity in insects and beyond.</title>
        <authorList>
            <person name="Fouks B."/>
            <person name="Harrison M.C."/>
            <person name="Mikhailova A.A."/>
            <person name="Marchal E."/>
            <person name="English S."/>
            <person name="Carruthers M."/>
            <person name="Jennings E.C."/>
            <person name="Chiamaka E.L."/>
            <person name="Frigard R.A."/>
            <person name="Pippel M."/>
            <person name="Attardo G.M."/>
            <person name="Benoit J.B."/>
            <person name="Bornberg-Bauer E."/>
            <person name="Tobe S.S."/>
        </authorList>
    </citation>
    <scope>NUCLEOTIDE SEQUENCE</scope>
    <source>
        <strain evidence="1">Stay&amp;Tobe</strain>
    </source>
</reference>
<evidence type="ECO:0000313" key="1">
    <source>
        <dbReference type="EMBL" id="KAJ9574165.1"/>
    </source>
</evidence>
<name>A0AAD8E1Q1_DIPPU</name>
<comment type="caution">
    <text evidence="1">The sequence shown here is derived from an EMBL/GenBank/DDBJ whole genome shotgun (WGS) entry which is preliminary data.</text>
</comment>